<evidence type="ECO:0000259" key="16">
    <source>
        <dbReference type="Pfam" id="PF01634"/>
    </source>
</evidence>
<evidence type="ECO:0000259" key="17">
    <source>
        <dbReference type="Pfam" id="PF08029"/>
    </source>
</evidence>
<comment type="cofactor">
    <cofactor evidence="15">
        <name>Mg(2+)</name>
        <dbReference type="ChEBI" id="CHEBI:18420"/>
    </cofactor>
</comment>
<feature type="domain" description="ATP phosphoribosyltransferase catalytic" evidence="16">
    <location>
        <begin position="49"/>
        <end position="200"/>
    </location>
</feature>
<dbReference type="PANTHER" id="PTHR21403:SF8">
    <property type="entry name" value="ATP PHOSPHORIBOSYLTRANSFERASE"/>
    <property type="match status" value="1"/>
</dbReference>
<evidence type="ECO:0000256" key="15">
    <source>
        <dbReference type="HAMAP-Rule" id="MF_00079"/>
    </source>
</evidence>
<feature type="domain" description="Histidine biosynthesis HisG C-terminal" evidence="17">
    <location>
        <begin position="205"/>
        <end position="277"/>
    </location>
</feature>
<dbReference type="NCBIfam" id="TIGR03455">
    <property type="entry name" value="HisG_C-term"/>
    <property type="match status" value="1"/>
</dbReference>
<comment type="caution">
    <text evidence="18">The sequence shown here is derived from an EMBL/GenBank/DDBJ whole genome shotgun (WGS) entry which is preliminary data.</text>
</comment>
<dbReference type="SUPFAM" id="SSF53850">
    <property type="entry name" value="Periplasmic binding protein-like II"/>
    <property type="match status" value="1"/>
</dbReference>
<comment type="activity regulation">
    <text evidence="15">Feedback inhibited by histidine.</text>
</comment>
<evidence type="ECO:0000313" key="19">
    <source>
        <dbReference type="Proteomes" id="UP000546162"/>
    </source>
</evidence>
<dbReference type="SUPFAM" id="SSF54913">
    <property type="entry name" value="GlnB-like"/>
    <property type="match status" value="1"/>
</dbReference>
<dbReference type="PANTHER" id="PTHR21403">
    <property type="entry name" value="ATP PHOSPHORIBOSYLTRANSFERASE ATP-PRTASE"/>
    <property type="match status" value="1"/>
</dbReference>
<evidence type="ECO:0000313" key="18">
    <source>
        <dbReference type="EMBL" id="MBB4745441.1"/>
    </source>
</evidence>
<dbReference type="AlphaFoldDB" id="A0A7W7MCR8"/>
<gene>
    <name evidence="15" type="primary">hisG</name>
    <name evidence="18" type="ORF">BJY16_008900</name>
</gene>
<dbReference type="InterPro" id="IPR011322">
    <property type="entry name" value="N-reg_PII-like_a/b"/>
</dbReference>
<keyword evidence="15" id="KW-0479">Metal-binding</keyword>
<evidence type="ECO:0000256" key="12">
    <source>
        <dbReference type="ARBA" id="ARBA00022840"/>
    </source>
</evidence>
<dbReference type="InterPro" id="IPR015867">
    <property type="entry name" value="N-reg_PII/ATP_PRibTrfase_C"/>
</dbReference>
<keyword evidence="11 15" id="KW-0547">Nucleotide-binding</keyword>
<evidence type="ECO:0000256" key="10">
    <source>
        <dbReference type="ARBA" id="ARBA00022679"/>
    </source>
</evidence>
<dbReference type="FunFam" id="3.30.70.120:FF:000003">
    <property type="entry name" value="ATP phosphoribosyltransferase"/>
    <property type="match status" value="1"/>
</dbReference>
<keyword evidence="13 15" id="KW-0368">Histidine biosynthesis</keyword>
<dbReference type="Gene3D" id="3.40.190.10">
    <property type="entry name" value="Periplasmic binding protein-like II"/>
    <property type="match status" value="2"/>
</dbReference>
<reference evidence="18 19" key="1">
    <citation type="submission" date="2020-08" db="EMBL/GenBank/DDBJ databases">
        <title>Sequencing the genomes of 1000 actinobacteria strains.</title>
        <authorList>
            <person name="Klenk H.-P."/>
        </authorList>
    </citation>
    <scope>NUCLEOTIDE SEQUENCE [LARGE SCALE GENOMIC DNA]</scope>
    <source>
        <strain evidence="18 19">DSM 45809</strain>
    </source>
</reference>
<dbReference type="GO" id="GO:0005737">
    <property type="term" value="C:cytoplasm"/>
    <property type="evidence" value="ECO:0007669"/>
    <property type="project" value="UniProtKB-SubCell"/>
</dbReference>
<dbReference type="EMBL" id="JACHNB010000001">
    <property type="protein sequence ID" value="MBB4745441.1"/>
    <property type="molecule type" value="Genomic_DNA"/>
</dbReference>
<dbReference type="Pfam" id="PF08029">
    <property type="entry name" value="HisG_C"/>
    <property type="match status" value="1"/>
</dbReference>
<evidence type="ECO:0000256" key="6">
    <source>
        <dbReference type="ARBA" id="ARBA00020998"/>
    </source>
</evidence>
<dbReference type="InterPro" id="IPR018198">
    <property type="entry name" value="ATP_PRibTrfase_CS"/>
</dbReference>
<dbReference type="UniPathway" id="UPA00031">
    <property type="reaction ID" value="UER00006"/>
</dbReference>
<dbReference type="InterPro" id="IPR013115">
    <property type="entry name" value="HisG_C"/>
</dbReference>
<name>A0A7W7MCR8_9ACTN</name>
<dbReference type="RefSeq" id="WP_185045696.1">
    <property type="nucleotide sequence ID" value="NZ_BAABFG010000005.1"/>
</dbReference>
<accession>A0A7W7MCR8</accession>
<keyword evidence="10 15" id="KW-0808">Transferase</keyword>
<organism evidence="18 19">
    <name type="scientific">Actinoplanes octamycinicus</name>
    <dbReference type="NCBI Taxonomy" id="135948"/>
    <lineage>
        <taxon>Bacteria</taxon>
        <taxon>Bacillati</taxon>
        <taxon>Actinomycetota</taxon>
        <taxon>Actinomycetes</taxon>
        <taxon>Micromonosporales</taxon>
        <taxon>Micromonosporaceae</taxon>
        <taxon>Actinoplanes</taxon>
    </lineage>
</organism>
<proteinExistence type="inferred from homology"/>
<evidence type="ECO:0000256" key="14">
    <source>
        <dbReference type="ARBA" id="ARBA00024861"/>
    </source>
</evidence>
<dbReference type="CDD" id="cd13591">
    <property type="entry name" value="PBP2_HisGL1"/>
    <property type="match status" value="1"/>
</dbReference>
<dbReference type="GO" id="GO:0000287">
    <property type="term" value="F:magnesium ion binding"/>
    <property type="evidence" value="ECO:0007669"/>
    <property type="project" value="UniProtKB-UniRule"/>
</dbReference>
<protein>
    <recommendedName>
        <fullName evidence="6 15">ATP phosphoribosyltransferase</fullName>
        <shortName evidence="15">ATP-PRT</shortName>
        <shortName evidence="15">ATP-PRTase</shortName>
        <ecNumber evidence="5 15">2.4.2.17</ecNumber>
    </recommendedName>
</protein>
<keyword evidence="19" id="KW-1185">Reference proteome</keyword>
<dbReference type="EC" id="2.4.2.17" evidence="5 15"/>
<dbReference type="GO" id="GO:0000105">
    <property type="term" value="P:L-histidine biosynthetic process"/>
    <property type="evidence" value="ECO:0007669"/>
    <property type="project" value="UniProtKB-UniRule"/>
</dbReference>
<dbReference type="HAMAP" id="MF_00079">
    <property type="entry name" value="HisG_Long"/>
    <property type="match status" value="1"/>
</dbReference>
<dbReference type="InterPro" id="IPR013820">
    <property type="entry name" value="ATP_PRibTrfase_cat"/>
</dbReference>
<evidence type="ECO:0000256" key="9">
    <source>
        <dbReference type="ARBA" id="ARBA00022676"/>
    </source>
</evidence>
<comment type="pathway">
    <text evidence="3 15">Amino-acid biosynthesis; L-histidine biosynthesis; L-histidine from 5-phospho-alpha-D-ribose 1-diphosphate: step 1/9.</text>
</comment>
<dbReference type="InterPro" id="IPR001348">
    <property type="entry name" value="ATP_PRibTrfase_HisG"/>
</dbReference>
<dbReference type="Pfam" id="PF01634">
    <property type="entry name" value="HisG"/>
    <property type="match status" value="1"/>
</dbReference>
<evidence type="ECO:0000256" key="11">
    <source>
        <dbReference type="ARBA" id="ARBA00022741"/>
    </source>
</evidence>
<keyword evidence="15" id="KW-0460">Magnesium</keyword>
<evidence type="ECO:0000256" key="13">
    <source>
        <dbReference type="ARBA" id="ARBA00023102"/>
    </source>
</evidence>
<sequence>MLRIAIPNKGTLSAPATQMLKDAGYRQRTDPKDLACRDEANNVEFFYLRPRDIATYVASGDLDLGITGRDLLVDSGAPASELLDLNFGGATFRWAAPAGTLTSVDQIAGKRIATAFPGLVGSYLTEHELKADVVRLDGAVENAVRLGVADLIADVVETGATLRQAGLVTLGEPLMRSSAVLIGREAEPPAAATQLLRRLNGVLVARNFVMLAYDVRADLLEQATGLTPGIESPTVSPLHREGWVAVQAMVQRSQVHRVMDELYELGARAILVTDIANCRL</sequence>
<dbReference type="Proteomes" id="UP000546162">
    <property type="component" value="Unassembled WGS sequence"/>
</dbReference>
<comment type="catalytic activity">
    <reaction evidence="1 15">
        <text>1-(5-phospho-beta-D-ribosyl)-ATP + diphosphate = 5-phospho-alpha-D-ribose 1-diphosphate + ATP</text>
        <dbReference type="Rhea" id="RHEA:18473"/>
        <dbReference type="ChEBI" id="CHEBI:30616"/>
        <dbReference type="ChEBI" id="CHEBI:33019"/>
        <dbReference type="ChEBI" id="CHEBI:58017"/>
        <dbReference type="ChEBI" id="CHEBI:73183"/>
        <dbReference type="EC" id="2.4.2.17"/>
    </reaction>
</comment>
<evidence type="ECO:0000256" key="3">
    <source>
        <dbReference type="ARBA" id="ARBA00004667"/>
    </source>
</evidence>
<dbReference type="PROSITE" id="PS01316">
    <property type="entry name" value="ATP_P_PHORIBOSYLTR"/>
    <property type="match status" value="1"/>
</dbReference>
<comment type="subcellular location">
    <subcellularLocation>
        <location evidence="2 15">Cytoplasm</location>
    </subcellularLocation>
</comment>
<keyword evidence="12 15" id="KW-0067">ATP-binding</keyword>
<keyword evidence="8 15" id="KW-0028">Amino-acid biosynthesis</keyword>
<evidence type="ECO:0000256" key="2">
    <source>
        <dbReference type="ARBA" id="ARBA00004496"/>
    </source>
</evidence>
<evidence type="ECO:0000256" key="8">
    <source>
        <dbReference type="ARBA" id="ARBA00022605"/>
    </source>
</evidence>
<dbReference type="GO" id="GO:0003879">
    <property type="term" value="F:ATP phosphoribosyltransferase activity"/>
    <property type="evidence" value="ECO:0007669"/>
    <property type="project" value="UniProtKB-UniRule"/>
</dbReference>
<comment type="similarity">
    <text evidence="4 15">Belongs to the ATP phosphoribosyltransferase family. Long subfamily.</text>
</comment>
<keyword evidence="9 15" id="KW-0328">Glycosyltransferase</keyword>
<dbReference type="NCBIfam" id="TIGR00070">
    <property type="entry name" value="hisG"/>
    <property type="match status" value="1"/>
</dbReference>
<evidence type="ECO:0000256" key="5">
    <source>
        <dbReference type="ARBA" id="ARBA00011946"/>
    </source>
</evidence>
<keyword evidence="7 15" id="KW-0963">Cytoplasm</keyword>
<dbReference type="GO" id="GO:0005524">
    <property type="term" value="F:ATP binding"/>
    <property type="evidence" value="ECO:0007669"/>
    <property type="project" value="UniProtKB-KW"/>
</dbReference>
<evidence type="ECO:0000256" key="7">
    <source>
        <dbReference type="ARBA" id="ARBA00022490"/>
    </source>
</evidence>
<evidence type="ECO:0000256" key="4">
    <source>
        <dbReference type="ARBA" id="ARBA00007955"/>
    </source>
</evidence>
<dbReference type="InterPro" id="IPR020621">
    <property type="entry name" value="ATP-PRT_HisG_long"/>
</dbReference>
<comment type="function">
    <text evidence="14 15">Catalyzes the condensation of ATP and 5-phosphoribose 1-diphosphate to form N'-(5'-phosphoribosyl)-ATP (PR-ATP). Has a crucial role in the pathway because the rate of histidine biosynthesis seems to be controlled primarily by regulation of HisG enzymatic activity.</text>
</comment>
<evidence type="ECO:0000256" key="1">
    <source>
        <dbReference type="ARBA" id="ARBA00000915"/>
    </source>
</evidence>
<dbReference type="Gene3D" id="3.30.70.120">
    <property type="match status" value="1"/>
</dbReference>